<dbReference type="Proteomes" id="UP001165587">
    <property type="component" value="Unassembled WGS sequence"/>
</dbReference>
<feature type="region of interest" description="Disordered" evidence="1">
    <location>
        <begin position="1"/>
        <end position="114"/>
    </location>
</feature>
<organism evidence="2 3">
    <name type="scientific">Herbiconiux oxytropis</name>
    <dbReference type="NCBI Taxonomy" id="2970915"/>
    <lineage>
        <taxon>Bacteria</taxon>
        <taxon>Bacillati</taxon>
        <taxon>Actinomycetota</taxon>
        <taxon>Actinomycetes</taxon>
        <taxon>Micrococcales</taxon>
        <taxon>Microbacteriaceae</taxon>
        <taxon>Herbiconiux</taxon>
    </lineage>
</organism>
<comment type="caution">
    <text evidence="2">The sequence shown here is derived from an EMBL/GenBank/DDBJ whole genome shotgun (WGS) entry which is preliminary data.</text>
</comment>
<evidence type="ECO:0000313" key="3">
    <source>
        <dbReference type="Proteomes" id="UP001165587"/>
    </source>
</evidence>
<feature type="compositionally biased region" description="Basic and acidic residues" evidence="1">
    <location>
        <begin position="33"/>
        <end position="51"/>
    </location>
</feature>
<evidence type="ECO:0000313" key="2">
    <source>
        <dbReference type="EMBL" id="MCS5727010.1"/>
    </source>
</evidence>
<dbReference type="EMBL" id="JANLCK010000008">
    <property type="protein sequence ID" value="MCS5727010.1"/>
    <property type="molecule type" value="Genomic_DNA"/>
</dbReference>
<sequence>MNAAAHDDTAAPDGAAHDADAPDQDAPDQDAPDQGRDPNRDEYTYEQRVADPDDPDAMTVAGEGLEPESSADEHADSPNPDADGTGSTGSTGATAARDAARGTSDTAGPGGSGA</sequence>
<reference evidence="2" key="1">
    <citation type="submission" date="2022-08" db="EMBL/GenBank/DDBJ databases">
        <authorList>
            <person name="Deng Y."/>
            <person name="Han X.-F."/>
            <person name="Zhang Y.-Q."/>
        </authorList>
    </citation>
    <scope>NUCLEOTIDE SEQUENCE</scope>
    <source>
        <strain evidence="2">CPCC 203407</strain>
    </source>
</reference>
<protein>
    <submittedName>
        <fullName evidence="2">Uncharacterized protein</fullName>
    </submittedName>
</protein>
<dbReference type="AlphaFoldDB" id="A0AA42BU02"/>
<dbReference type="RefSeq" id="WP_259529986.1">
    <property type="nucleotide sequence ID" value="NZ_JANLCK010000008.1"/>
</dbReference>
<accession>A0AA42BU02</accession>
<evidence type="ECO:0000256" key="1">
    <source>
        <dbReference type="SAM" id="MobiDB-lite"/>
    </source>
</evidence>
<feature type="compositionally biased region" description="Basic and acidic residues" evidence="1">
    <location>
        <begin position="1"/>
        <end position="20"/>
    </location>
</feature>
<keyword evidence="3" id="KW-1185">Reference proteome</keyword>
<name>A0AA42BU02_9MICO</name>
<feature type="compositionally biased region" description="Low complexity" evidence="1">
    <location>
        <begin position="81"/>
        <end position="107"/>
    </location>
</feature>
<gene>
    <name evidence="2" type="ORF">N1028_14005</name>
</gene>
<proteinExistence type="predicted"/>
<feature type="compositionally biased region" description="Acidic residues" evidence="1">
    <location>
        <begin position="21"/>
        <end position="31"/>
    </location>
</feature>